<accession>A0A286UH18</accession>
<evidence type="ECO:0000256" key="7">
    <source>
        <dbReference type="ARBA" id="ARBA00049119"/>
    </source>
</evidence>
<evidence type="ECO:0000313" key="10">
    <source>
        <dbReference type="EMBL" id="PAV18877.1"/>
    </source>
</evidence>
<dbReference type="SUPFAM" id="SSF103473">
    <property type="entry name" value="MFS general substrate transporter"/>
    <property type="match status" value="1"/>
</dbReference>
<name>A0A286UH18_9AGAM</name>
<evidence type="ECO:0000256" key="6">
    <source>
        <dbReference type="ARBA" id="ARBA00023136"/>
    </source>
</evidence>
<feature type="transmembrane region" description="Helical" evidence="8">
    <location>
        <begin position="577"/>
        <end position="595"/>
    </location>
</feature>
<comment type="caution">
    <text evidence="10">The sequence shown here is derived from an EMBL/GenBank/DDBJ whole genome shotgun (WGS) entry which is preliminary data.</text>
</comment>
<comment type="similarity">
    <text evidence="2">Belongs to the major facilitator superfamily. Sugar transporter (TC 2.A.1.1) family.</text>
</comment>
<dbReference type="InterPro" id="IPR020846">
    <property type="entry name" value="MFS_dom"/>
</dbReference>
<comment type="subcellular location">
    <subcellularLocation>
        <location evidence="1">Membrane</location>
        <topology evidence="1">Multi-pass membrane protein</topology>
    </subcellularLocation>
</comment>
<proteinExistence type="inferred from homology"/>
<feature type="transmembrane region" description="Helical" evidence="8">
    <location>
        <begin position="550"/>
        <end position="571"/>
    </location>
</feature>
<gene>
    <name evidence="10" type="ORF">PNOK_0572000</name>
</gene>
<dbReference type="FunFam" id="1.20.1250.20:FF:000100">
    <property type="entry name" value="MFS sugar transporter, putative"/>
    <property type="match status" value="1"/>
</dbReference>
<dbReference type="InterPro" id="IPR005828">
    <property type="entry name" value="MFS_sugar_transport-like"/>
</dbReference>
<dbReference type="Proteomes" id="UP000217199">
    <property type="component" value="Unassembled WGS sequence"/>
</dbReference>
<evidence type="ECO:0000256" key="5">
    <source>
        <dbReference type="ARBA" id="ARBA00022989"/>
    </source>
</evidence>
<dbReference type="InterPro" id="IPR036259">
    <property type="entry name" value="MFS_trans_sf"/>
</dbReference>
<feature type="transmembrane region" description="Helical" evidence="8">
    <location>
        <begin position="483"/>
        <end position="506"/>
    </location>
</feature>
<keyword evidence="4 8" id="KW-0812">Transmembrane</keyword>
<feature type="transmembrane region" description="Helical" evidence="8">
    <location>
        <begin position="270"/>
        <end position="290"/>
    </location>
</feature>
<feature type="transmembrane region" description="Helical" evidence="8">
    <location>
        <begin position="302"/>
        <end position="320"/>
    </location>
</feature>
<dbReference type="Pfam" id="PF00083">
    <property type="entry name" value="Sugar_tr"/>
    <property type="match status" value="1"/>
</dbReference>
<keyword evidence="5 8" id="KW-1133">Transmembrane helix</keyword>
<feature type="transmembrane region" description="Helical" evidence="8">
    <location>
        <begin position="518"/>
        <end position="538"/>
    </location>
</feature>
<dbReference type="GO" id="GO:0016020">
    <property type="term" value="C:membrane"/>
    <property type="evidence" value="ECO:0007669"/>
    <property type="project" value="UniProtKB-SubCell"/>
</dbReference>
<sequence length="733" mass="81680">MMDVVLGTDEDGAEESGWFFNVTKSPGEMFSTRNQERRGCPWRSHTLGGVSSTRLTRVSSIDSLYKLRRSSLFPIPSGPFASRPLTHPSSSPASDPLLTSFVFIMSLSEREKASIEKRTESISESVPSGDEKIRTQVIDPAAENINAKLANPLAGIPQDQLLRDGAAFARKHNLSHLENEFAKGAIVAQDPLGFENLDILTEEEKAVLRREQTHRWSQPFTLYWLVIMCSICAAVQGMDETVINGAQEFFQVQFGINTSNSDPNASRNQWILGLVNSAPYLCCAVFGCWITDPLNKMFGRRGTIFLTATFSFLTCIWQGVTNSWPHLFVARFILGLGIGPKSTTVPVYAAECAPTPIRGALVMMWQMWTAFGIMLGYASDLVFLKVGNTHNIKGLNWRLMLGSAGAPALLVMAQVWFCPESPRWLMSKGRYDSAYYSLARLRSHPLLAARDLYYIHVLLEAEESLTRGHRFIELFSIPRNRRAAVGSFIVMFMQQFCGVNVIAYYSTQVFKEAGFDDTQAFLASFGFGAINFLFALPAVKTIDTFGRRNLLLTTFPLMSLFLLMTGFAFWIPESNKAHLGVVALGIYLFGMVYSPGEGPVPFTYSAEAFPLYVRDIGMSFATATCWFFNFVISITFPRLLGAFKPQGAFGWYAAWNIIGFVLVLLFLPETKGLSLEELDQVFSVPTRKHATYQLKALPNNIKKYIFGMDVEELPPLYHHEGEKTYAPTGAAAA</sequence>
<dbReference type="AlphaFoldDB" id="A0A286UH18"/>
<evidence type="ECO:0000313" key="11">
    <source>
        <dbReference type="Proteomes" id="UP000217199"/>
    </source>
</evidence>
<feature type="transmembrane region" description="Helical" evidence="8">
    <location>
        <begin position="360"/>
        <end position="379"/>
    </location>
</feature>
<feature type="transmembrane region" description="Helical" evidence="8">
    <location>
        <begin position="616"/>
        <end position="636"/>
    </location>
</feature>
<dbReference type="InParanoid" id="A0A286UH18"/>
<dbReference type="InterPro" id="IPR050814">
    <property type="entry name" value="Myo-inositol_Transporter"/>
</dbReference>
<dbReference type="PROSITE" id="PS50850">
    <property type="entry name" value="MFS"/>
    <property type="match status" value="1"/>
</dbReference>
<dbReference type="OrthoDB" id="5290825at2759"/>
<evidence type="ECO:0000256" key="1">
    <source>
        <dbReference type="ARBA" id="ARBA00004141"/>
    </source>
</evidence>
<dbReference type="PANTHER" id="PTHR48020:SF25">
    <property type="entry name" value="SUGAR TRANSPORTER, PUTATIVE (AFU_ORTHOLOGUE AFUA_7G05830)-RELATED"/>
    <property type="match status" value="1"/>
</dbReference>
<dbReference type="GO" id="GO:0015798">
    <property type="term" value="P:myo-inositol transport"/>
    <property type="evidence" value="ECO:0007669"/>
    <property type="project" value="UniProtKB-ARBA"/>
</dbReference>
<keyword evidence="11" id="KW-1185">Reference proteome</keyword>
<dbReference type="EMBL" id="NBII01000005">
    <property type="protein sequence ID" value="PAV18877.1"/>
    <property type="molecule type" value="Genomic_DNA"/>
</dbReference>
<feature type="transmembrane region" description="Helical" evidence="8">
    <location>
        <begin position="648"/>
        <end position="667"/>
    </location>
</feature>
<evidence type="ECO:0000256" key="8">
    <source>
        <dbReference type="SAM" id="Phobius"/>
    </source>
</evidence>
<dbReference type="GO" id="GO:0022857">
    <property type="term" value="F:transmembrane transporter activity"/>
    <property type="evidence" value="ECO:0007669"/>
    <property type="project" value="InterPro"/>
</dbReference>
<feature type="domain" description="Major facilitator superfamily (MFS) profile" evidence="9">
    <location>
        <begin position="225"/>
        <end position="671"/>
    </location>
</feature>
<evidence type="ECO:0000256" key="2">
    <source>
        <dbReference type="ARBA" id="ARBA00010992"/>
    </source>
</evidence>
<dbReference type="PRINTS" id="PR00171">
    <property type="entry name" value="SUGRTRNSPORT"/>
</dbReference>
<reference evidence="10 11" key="1">
    <citation type="journal article" date="2017" name="Mol. Ecol.">
        <title>Comparative and population genomic landscape of Phellinus noxius: A hypervariable fungus causing root rot in trees.</title>
        <authorList>
            <person name="Chung C.L."/>
            <person name="Lee T.J."/>
            <person name="Akiba M."/>
            <person name="Lee H.H."/>
            <person name="Kuo T.H."/>
            <person name="Liu D."/>
            <person name="Ke H.M."/>
            <person name="Yokoi T."/>
            <person name="Roa M.B."/>
            <person name="Lu M.J."/>
            <person name="Chang Y.Y."/>
            <person name="Ann P.J."/>
            <person name="Tsai J.N."/>
            <person name="Chen C.Y."/>
            <person name="Tzean S.S."/>
            <person name="Ota Y."/>
            <person name="Hattori T."/>
            <person name="Sahashi N."/>
            <person name="Liou R.F."/>
            <person name="Kikuchi T."/>
            <person name="Tsai I.J."/>
        </authorList>
    </citation>
    <scope>NUCLEOTIDE SEQUENCE [LARGE SCALE GENOMIC DNA]</scope>
    <source>
        <strain evidence="10 11">FFPRI411160</strain>
    </source>
</reference>
<keyword evidence="3" id="KW-0813">Transport</keyword>
<comment type="catalytic activity">
    <reaction evidence="7">
        <text>myo-inositol(out) + H(+)(out) = myo-inositol(in) + H(+)(in)</text>
        <dbReference type="Rhea" id="RHEA:60364"/>
        <dbReference type="ChEBI" id="CHEBI:15378"/>
        <dbReference type="ChEBI" id="CHEBI:17268"/>
    </reaction>
</comment>
<evidence type="ECO:0000256" key="4">
    <source>
        <dbReference type="ARBA" id="ARBA00022692"/>
    </source>
</evidence>
<keyword evidence="6 8" id="KW-0472">Membrane</keyword>
<dbReference type="GO" id="GO:0015791">
    <property type="term" value="P:polyol transmembrane transport"/>
    <property type="evidence" value="ECO:0007669"/>
    <property type="project" value="UniProtKB-ARBA"/>
</dbReference>
<evidence type="ECO:0000256" key="3">
    <source>
        <dbReference type="ARBA" id="ARBA00022448"/>
    </source>
</evidence>
<keyword evidence="10" id="KW-0762">Sugar transport</keyword>
<organism evidence="10 11">
    <name type="scientific">Pyrrhoderma noxium</name>
    <dbReference type="NCBI Taxonomy" id="2282107"/>
    <lineage>
        <taxon>Eukaryota</taxon>
        <taxon>Fungi</taxon>
        <taxon>Dikarya</taxon>
        <taxon>Basidiomycota</taxon>
        <taxon>Agaricomycotina</taxon>
        <taxon>Agaricomycetes</taxon>
        <taxon>Hymenochaetales</taxon>
        <taxon>Hymenochaetaceae</taxon>
        <taxon>Pyrrhoderma</taxon>
    </lineage>
</organism>
<evidence type="ECO:0000259" key="9">
    <source>
        <dbReference type="PROSITE" id="PS50850"/>
    </source>
</evidence>
<protein>
    <submittedName>
        <fullName evidence="10">MFS sugar transporter</fullName>
    </submittedName>
</protein>
<feature type="transmembrane region" description="Helical" evidence="8">
    <location>
        <begin position="220"/>
        <end position="238"/>
    </location>
</feature>
<dbReference type="InterPro" id="IPR003663">
    <property type="entry name" value="Sugar/inositol_transpt"/>
</dbReference>
<dbReference type="STRING" id="2282107.A0A286UH18"/>
<dbReference type="PANTHER" id="PTHR48020">
    <property type="entry name" value="PROTON MYO-INOSITOL COTRANSPORTER"/>
    <property type="match status" value="1"/>
</dbReference>
<dbReference type="NCBIfam" id="TIGR00879">
    <property type="entry name" value="SP"/>
    <property type="match status" value="1"/>
</dbReference>
<dbReference type="Gene3D" id="1.20.1250.20">
    <property type="entry name" value="MFS general substrate transporter like domains"/>
    <property type="match status" value="1"/>
</dbReference>